<reference evidence="2 3" key="1">
    <citation type="journal article" date="2012" name="BMC Genomics">
        <title>Comparative genomic analysis and phylogenetic position of Theileria equi.</title>
        <authorList>
            <person name="Kappmeyer L.S."/>
            <person name="Thiagarajan M."/>
            <person name="Herndon D.R."/>
            <person name="Ramsay J.D."/>
            <person name="Caler E."/>
            <person name="Djikeng A."/>
            <person name="Gillespie J.J."/>
            <person name="Lau A.O."/>
            <person name="Roalson E.H."/>
            <person name="Silva J.C."/>
            <person name="Silva M.G."/>
            <person name="Suarez C.E."/>
            <person name="Ueti M.W."/>
            <person name="Nene V.M."/>
            <person name="Mealey R.H."/>
            <person name="Knowles D.P."/>
            <person name="Brayton K.A."/>
        </authorList>
    </citation>
    <scope>NUCLEOTIDE SEQUENCE [LARGE SCALE GENOMIC DNA]</scope>
    <source>
        <strain evidence="2 3">WA</strain>
    </source>
</reference>
<sequence>MTEGVTIDLKEKPPDKDGREEKTYDGDPLTITGMTIIVTRSLYPPSPLQGSSQDFYKYEHKDSGEQQFTLKGIQDDTGVVINVKGLRSVPEFPKDNVLSVSAYYWKHENGGSRKPKNVLIVEVVKKGHPNNETKYYVRSSVTINLTKDAYVEGKRYCCYNHIGKGKVTVIPGLVSCSQQHNSTHITYFKHSINNGYSLAGIEYNDDGNRSQRKKIKIPDIVLPTRQSVKVYVLYCTGNNPKLIYVDCGVRHAATGWYKNDRWQKTLNSVPDPEKIANCSHNEFNTLVSELKRNGGCGKVGDHPGSPQPPAKPTIPVPPISIEALSLEVASKYWAILLASRVPGATPITILASHPSASTLIKAFSELSGLSTQAITGISIASVGGIGLGALTVWKGPALIARLIARL</sequence>
<dbReference type="STRING" id="1537102.L1LA34"/>
<organism evidence="2 3">
    <name type="scientific">Theileria equi strain WA</name>
    <dbReference type="NCBI Taxonomy" id="1537102"/>
    <lineage>
        <taxon>Eukaryota</taxon>
        <taxon>Sar</taxon>
        <taxon>Alveolata</taxon>
        <taxon>Apicomplexa</taxon>
        <taxon>Aconoidasida</taxon>
        <taxon>Piroplasmida</taxon>
        <taxon>Theileriidae</taxon>
        <taxon>Theileria</taxon>
    </lineage>
</organism>
<dbReference type="VEuPathDB" id="PiroplasmaDB:BEWA_047570"/>
<gene>
    <name evidence="2" type="ORF">BEWA_047570</name>
</gene>
<dbReference type="EMBL" id="ACOU01000007">
    <property type="protein sequence ID" value="EKX72292.1"/>
    <property type="molecule type" value="Genomic_DNA"/>
</dbReference>
<protein>
    <submittedName>
        <fullName evidence="2">Uncharacterized protein</fullName>
    </submittedName>
</protein>
<dbReference type="Proteomes" id="UP000031512">
    <property type="component" value="Unassembled WGS sequence"/>
</dbReference>
<evidence type="ECO:0000256" key="1">
    <source>
        <dbReference type="SAM" id="MobiDB-lite"/>
    </source>
</evidence>
<dbReference type="KEGG" id="beq:BEWA_047570"/>
<comment type="caution">
    <text evidence="2">The sequence shown here is derived from an EMBL/GenBank/DDBJ whole genome shotgun (WGS) entry which is preliminary data.</text>
</comment>
<proteinExistence type="predicted"/>
<accession>L1LA34</accession>
<dbReference type="RefSeq" id="XP_004831744.1">
    <property type="nucleotide sequence ID" value="XM_004831687.1"/>
</dbReference>
<dbReference type="GeneID" id="15804064"/>
<feature type="compositionally biased region" description="Basic and acidic residues" evidence="1">
    <location>
        <begin position="8"/>
        <end position="25"/>
    </location>
</feature>
<dbReference type="AlphaFoldDB" id="L1LA34"/>
<evidence type="ECO:0000313" key="3">
    <source>
        <dbReference type="Proteomes" id="UP000031512"/>
    </source>
</evidence>
<keyword evidence="3" id="KW-1185">Reference proteome</keyword>
<name>L1LA34_THEEQ</name>
<evidence type="ECO:0000313" key="2">
    <source>
        <dbReference type="EMBL" id="EKX72292.1"/>
    </source>
</evidence>
<feature type="region of interest" description="Disordered" evidence="1">
    <location>
        <begin position="1"/>
        <end position="25"/>
    </location>
</feature>